<reference evidence="3" key="1">
    <citation type="journal article" date="2017" name="Genome Biol.">
        <title>Comparative genomics reveals high biological diversity and specific adaptations in the industrially and medically important fungal genus Aspergillus.</title>
        <authorList>
            <person name="de Vries R.P."/>
            <person name="Riley R."/>
            <person name="Wiebenga A."/>
            <person name="Aguilar-Osorio G."/>
            <person name="Amillis S."/>
            <person name="Uchima C.A."/>
            <person name="Anderluh G."/>
            <person name="Asadollahi M."/>
            <person name="Askin M."/>
            <person name="Barry K."/>
            <person name="Battaglia E."/>
            <person name="Bayram O."/>
            <person name="Benocci T."/>
            <person name="Braus-Stromeyer S.A."/>
            <person name="Caldana C."/>
            <person name="Canovas D."/>
            <person name="Cerqueira G.C."/>
            <person name="Chen F."/>
            <person name="Chen W."/>
            <person name="Choi C."/>
            <person name="Clum A."/>
            <person name="Dos Santos R.A."/>
            <person name="Damasio A.R."/>
            <person name="Diallinas G."/>
            <person name="Emri T."/>
            <person name="Fekete E."/>
            <person name="Flipphi M."/>
            <person name="Freyberg S."/>
            <person name="Gallo A."/>
            <person name="Gournas C."/>
            <person name="Habgood R."/>
            <person name="Hainaut M."/>
            <person name="Harispe M.L."/>
            <person name="Henrissat B."/>
            <person name="Hilden K.S."/>
            <person name="Hope R."/>
            <person name="Hossain A."/>
            <person name="Karabika E."/>
            <person name="Karaffa L."/>
            <person name="Karanyi Z."/>
            <person name="Krasevec N."/>
            <person name="Kuo A."/>
            <person name="Kusch H."/>
            <person name="LaButti K."/>
            <person name="Lagendijk E.L."/>
            <person name="Lapidus A."/>
            <person name="Levasseur A."/>
            <person name="Lindquist E."/>
            <person name="Lipzen A."/>
            <person name="Logrieco A.F."/>
            <person name="MacCabe A."/>
            <person name="Maekelae M.R."/>
            <person name="Malavazi I."/>
            <person name="Melin P."/>
            <person name="Meyer V."/>
            <person name="Mielnichuk N."/>
            <person name="Miskei M."/>
            <person name="Molnar A.P."/>
            <person name="Mule G."/>
            <person name="Ngan C.Y."/>
            <person name="Orejas M."/>
            <person name="Orosz E."/>
            <person name="Ouedraogo J.P."/>
            <person name="Overkamp K.M."/>
            <person name="Park H.-S."/>
            <person name="Perrone G."/>
            <person name="Piumi F."/>
            <person name="Punt P.J."/>
            <person name="Ram A.F."/>
            <person name="Ramon A."/>
            <person name="Rauscher S."/>
            <person name="Record E."/>
            <person name="Riano-Pachon D.M."/>
            <person name="Robert V."/>
            <person name="Roehrig J."/>
            <person name="Ruller R."/>
            <person name="Salamov A."/>
            <person name="Salih N.S."/>
            <person name="Samson R.A."/>
            <person name="Sandor E."/>
            <person name="Sanguinetti M."/>
            <person name="Schuetze T."/>
            <person name="Sepcic K."/>
            <person name="Shelest E."/>
            <person name="Sherlock G."/>
            <person name="Sophianopoulou V."/>
            <person name="Squina F.M."/>
            <person name="Sun H."/>
            <person name="Susca A."/>
            <person name="Todd R.B."/>
            <person name="Tsang A."/>
            <person name="Unkles S.E."/>
            <person name="van de Wiele N."/>
            <person name="van Rossen-Uffink D."/>
            <person name="Oliveira J.V."/>
            <person name="Vesth T.C."/>
            <person name="Visser J."/>
            <person name="Yu J.-H."/>
            <person name="Zhou M."/>
            <person name="Andersen M.R."/>
            <person name="Archer D.B."/>
            <person name="Baker S.E."/>
            <person name="Benoit I."/>
            <person name="Brakhage A.A."/>
            <person name="Braus G.H."/>
            <person name="Fischer R."/>
            <person name="Frisvad J.C."/>
            <person name="Goldman G.H."/>
            <person name="Houbraken J."/>
            <person name="Oakley B."/>
            <person name="Pocsi I."/>
            <person name="Scazzocchio C."/>
            <person name="Seiboth B."/>
            <person name="vanKuyk P.A."/>
            <person name="Wortman J."/>
            <person name="Dyer P.S."/>
            <person name="Grigoriev I.V."/>
        </authorList>
    </citation>
    <scope>NUCLEOTIDE SEQUENCE [LARGE SCALE GENOMIC DNA]</scope>
    <source>
        <strain evidence="3">DTO 134E9</strain>
    </source>
</reference>
<dbReference type="GeneID" id="63750115"/>
<proteinExistence type="predicted"/>
<gene>
    <name evidence="2" type="ORF">ASPWEDRAFT_356276</name>
</gene>
<keyword evidence="1" id="KW-0812">Transmembrane</keyword>
<protein>
    <submittedName>
        <fullName evidence="2">Uncharacterized protein</fullName>
    </submittedName>
</protein>
<organism evidence="2 3">
    <name type="scientific">Aspergillus wentii DTO 134E9</name>
    <dbReference type="NCBI Taxonomy" id="1073089"/>
    <lineage>
        <taxon>Eukaryota</taxon>
        <taxon>Fungi</taxon>
        <taxon>Dikarya</taxon>
        <taxon>Ascomycota</taxon>
        <taxon>Pezizomycotina</taxon>
        <taxon>Eurotiomycetes</taxon>
        <taxon>Eurotiomycetidae</taxon>
        <taxon>Eurotiales</taxon>
        <taxon>Aspergillaceae</taxon>
        <taxon>Aspergillus</taxon>
        <taxon>Aspergillus subgen. Cremei</taxon>
    </lineage>
</organism>
<dbReference type="AlphaFoldDB" id="A0A1L9RW23"/>
<dbReference type="Proteomes" id="UP000184383">
    <property type="component" value="Unassembled WGS sequence"/>
</dbReference>
<feature type="transmembrane region" description="Helical" evidence="1">
    <location>
        <begin position="24"/>
        <end position="49"/>
    </location>
</feature>
<accession>A0A1L9RW23</accession>
<dbReference type="VEuPathDB" id="FungiDB:ASPWEDRAFT_356276"/>
<evidence type="ECO:0000313" key="3">
    <source>
        <dbReference type="Proteomes" id="UP000184383"/>
    </source>
</evidence>
<evidence type="ECO:0000313" key="2">
    <source>
        <dbReference type="EMBL" id="OJJ39125.1"/>
    </source>
</evidence>
<evidence type="ECO:0000256" key="1">
    <source>
        <dbReference type="SAM" id="Phobius"/>
    </source>
</evidence>
<name>A0A1L9RW23_ASPWE</name>
<keyword evidence="3" id="KW-1185">Reference proteome</keyword>
<dbReference type="RefSeq" id="XP_040692801.1">
    <property type="nucleotide sequence ID" value="XM_040834267.1"/>
</dbReference>
<sequence length="113" mass="12574">MVDCGSRWSNCRCKRYDLNSDSNLIATMIIMILVIIGSHDAISGASSLLRMVIIQWRWAIPKSSTADVLENPWNSAIEASTPAFLFISSSRTCSNSVEIKNVHLNNKSKESQK</sequence>
<keyword evidence="1" id="KW-1133">Transmembrane helix</keyword>
<dbReference type="EMBL" id="KV878210">
    <property type="protein sequence ID" value="OJJ39125.1"/>
    <property type="molecule type" value="Genomic_DNA"/>
</dbReference>
<keyword evidence="1" id="KW-0472">Membrane</keyword>